<proteinExistence type="predicted"/>
<reference evidence="1" key="1">
    <citation type="submission" date="2016-03" db="EMBL/GenBank/DDBJ databases">
        <title>Gut transcriptome analysis on engorged females of Ornithodoros mimon (Acari: Argasidae) and phylogenetic inferences of soft ticks.</title>
        <authorList>
            <person name="Landulfo G.A."/>
            <person name="Giovanni D."/>
            <person name="Carvalho E."/>
            <person name="Junqueira-de-Azevedo I."/>
            <person name="Patane J."/>
            <person name="Mendoca R."/>
            <person name="Barros-Battesti D."/>
        </authorList>
    </citation>
    <scope>NUCLEOTIDE SEQUENCE</scope>
    <source>
        <strain evidence="1">Females</strain>
        <tissue evidence="1">Gut</tissue>
    </source>
</reference>
<name>A0A147B6Y8_9ACAR</name>
<organism evidence="1">
    <name type="scientific">Alectorobius mimon</name>
    <dbReference type="NCBI Taxonomy" id="360319"/>
    <lineage>
        <taxon>Eukaryota</taxon>
        <taxon>Metazoa</taxon>
        <taxon>Ecdysozoa</taxon>
        <taxon>Arthropoda</taxon>
        <taxon>Chelicerata</taxon>
        <taxon>Arachnida</taxon>
        <taxon>Acari</taxon>
        <taxon>Parasitiformes</taxon>
        <taxon>Ixodida</taxon>
        <taxon>Ixodoidea</taxon>
        <taxon>Argasidae</taxon>
        <taxon>Ornithodorinae</taxon>
        <taxon>Alectorobius</taxon>
    </lineage>
</organism>
<protein>
    <submittedName>
        <fullName evidence="1">Uv excision repair protein rad23 homolog b like isoform 2</fullName>
    </submittedName>
</protein>
<dbReference type="EMBL" id="GEIB01001846">
    <property type="protein sequence ID" value="JAR86550.1"/>
    <property type="molecule type" value="Transcribed_RNA"/>
</dbReference>
<feature type="non-terminal residue" evidence="1">
    <location>
        <position position="172"/>
    </location>
</feature>
<dbReference type="AlphaFoldDB" id="A0A147B6Y8"/>
<evidence type="ECO:0000313" key="1">
    <source>
        <dbReference type="EMBL" id="JAR86550.1"/>
    </source>
</evidence>
<sequence>LQEGFLLETRLDFPLFQLLLAGRDARKEILHGSVGVIERRSQRPLHLLPLVAHLHHLLHHPFVLLPHDKRRLGRDCRRGGCGRSSLRGGWSFGSGGRPRSGWLWLFLLRLSRRLLTGRFVGRLLCRGSRPSLGSGPSFTGSCGLWLCHHDDDKFLLVNLVLAHLGVVIQNFS</sequence>
<accession>A0A147B6Y8</accession>
<feature type="non-terminal residue" evidence="1">
    <location>
        <position position="1"/>
    </location>
</feature>